<dbReference type="Pfam" id="PF01522">
    <property type="entry name" value="Polysacc_deac_1"/>
    <property type="match status" value="1"/>
</dbReference>
<dbReference type="PANTHER" id="PTHR10587:SF133">
    <property type="entry name" value="CHITIN DEACETYLASE 1-RELATED"/>
    <property type="match status" value="1"/>
</dbReference>
<name>A0A1M4TWK0_9LACT</name>
<dbReference type="RefSeq" id="WP_073295958.1">
    <property type="nucleotide sequence ID" value="NZ_FQUF01000006.1"/>
</dbReference>
<dbReference type="GO" id="GO:0005975">
    <property type="term" value="P:carbohydrate metabolic process"/>
    <property type="evidence" value="ECO:0007669"/>
    <property type="project" value="InterPro"/>
</dbReference>
<dbReference type="PANTHER" id="PTHR10587">
    <property type="entry name" value="GLYCOSYL TRANSFERASE-RELATED"/>
    <property type="match status" value="1"/>
</dbReference>
<keyword evidence="1" id="KW-0479">Metal-binding</keyword>
<dbReference type="OrthoDB" id="9806342at2"/>
<protein>
    <submittedName>
        <fullName evidence="5">Peptidoglycan/xylan/chitin deacetylase, PgdA/CDA1 family</fullName>
    </submittedName>
</protein>
<dbReference type="GO" id="GO:0016020">
    <property type="term" value="C:membrane"/>
    <property type="evidence" value="ECO:0007669"/>
    <property type="project" value="TreeGrafter"/>
</dbReference>
<dbReference type="InterPro" id="IPR050248">
    <property type="entry name" value="Polysacc_deacetylase_ArnD"/>
</dbReference>
<feature type="region of interest" description="Disordered" evidence="3">
    <location>
        <begin position="21"/>
        <end position="68"/>
    </location>
</feature>
<organism evidence="5 6">
    <name type="scientific">Atopostipes suicloacalis DSM 15692</name>
    <dbReference type="NCBI Taxonomy" id="1121025"/>
    <lineage>
        <taxon>Bacteria</taxon>
        <taxon>Bacillati</taxon>
        <taxon>Bacillota</taxon>
        <taxon>Bacilli</taxon>
        <taxon>Lactobacillales</taxon>
        <taxon>Carnobacteriaceae</taxon>
        <taxon>Atopostipes</taxon>
    </lineage>
</organism>
<accession>A0A1M4TWK0</accession>
<evidence type="ECO:0000313" key="6">
    <source>
        <dbReference type="Proteomes" id="UP000184128"/>
    </source>
</evidence>
<feature type="domain" description="NodB homology" evidence="4">
    <location>
        <begin position="95"/>
        <end position="275"/>
    </location>
</feature>
<dbReference type="PROSITE" id="PS51257">
    <property type="entry name" value="PROKAR_LIPOPROTEIN"/>
    <property type="match status" value="1"/>
</dbReference>
<dbReference type="Gene3D" id="3.20.20.370">
    <property type="entry name" value="Glycoside hydrolase/deacetylase"/>
    <property type="match status" value="1"/>
</dbReference>
<evidence type="ECO:0000313" key="5">
    <source>
        <dbReference type="EMBL" id="SHE48855.1"/>
    </source>
</evidence>
<evidence type="ECO:0000256" key="3">
    <source>
        <dbReference type="SAM" id="MobiDB-lite"/>
    </source>
</evidence>
<sequence>MKNKIYSSLVLSAFLLAGCNNETSAPENSEPEQNNEDTTEQVADDNTDDTETDEETDETEHEESEDEELTYQYKINPNTFSVEPIDSENSNEDEKLVLLTFDDAPYGNTIEIAEALEEKDVKALFFINGMYMEDEEGFETIQKVHDMGFEIGNHTHTHAKLDDYSEDEQREEIIKTNDIIEEAIGEKPRFFRAPHGVMTDYAKQVMEEEDMTWMNWSFGYDWESEYQNSAALIDITLNTEFLSPGANILMHDREWTAEAVPEIVDGLIEKGYTIVDPKLIQNEAE</sequence>
<evidence type="ECO:0000259" key="4">
    <source>
        <dbReference type="PROSITE" id="PS51677"/>
    </source>
</evidence>
<proteinExistence type="predicted"/>
<dbReference type="GO" id="GO:0016810">
    <property type="term" value="F:hydrolase activity, acting on carbon-nitrogen (but not peptide) bonds"/>
    <property type="evidence" value="ECO:0007669"/>
    <property type="project" value="InterPro"/>
</dbReference>
<keyword evidence="6" id="KW-1185">Reference proteome</keyword>
<dbReference type="InterPro" id="IPR002509">
    <property type="entry name" value="NODB_dom"/>
</dbReference>
<reference evidence="5 6" key="1">
    <citation type="submission" date="2016-11" db="EMBL/GenBank/DDBJ databases">
        <authorList>
            <person name="Jaros S."/>
            <person name="Januszkiewicz K."/>
            <person name="Wedrychowicz H."/>
        </authorList>
    </citation>
    <scope>NUCLEOTIDE SEQUENCE [LARGE SCALE GENOMIC DNA]</scope>
    <source>
        <strain evidence="5 6">DSM 15692</strain>
    </source>
</reference>
<dbReference type="AlphaFoldDB" id="A0A1M4TWK0"/>
<dbReference type="PROSITE" id="PS51677">
    <property type="entry name" value="NODB"/>
    <property type="match status" value="1"/>
</dbReference>
<dbReference type="GO" id="GO:0046872">
    <property type="term" value="F:metal ion binding"/>
    <property type="evidence" value="ECO:0007669"/>
    <property type="project" value="UniProtKB-KW"/>
</dbReference>
<dbReference type="EMBL" id="FQUF01000006">
    <property type="protein sequence ID" value="SHE48855.1"/>
    <property type="molecule type" value="Genomic_DNA"/>
</dbReference>
<feature type="compositionally biased region" description="Acidic residues" evidence="3">
    <location>
        <begin position="29"/>
        <end position="68"/>
    </location>
</feature>
<keyword evidence="2" id="KW-0378">Hydrolase</keyword>
<evidence type="ECO:0000256" key="2">
    <source>
        <dbReference type="ARBA" id="ARBA00022801"/>
    </source>
</evidence>
<dbReference type="STRING" id="1121025.SAMN02745249_00540"/>
<dbReference type="SUPFAM" id="SSF88713">
    <property type="entry name" value="Glycoside hydrolase/deacetylase"/>
    <property type="match status" value="1"/>
</dbReference>
<dbReference type="Proteomes" id="UP000184128">
    <property type="component" value="Unassembled WGS sequence"/>
</dbReference>
<dbReference type="InterPro" id="IPR011330">
    <property type="entry name" value="Glyco_hydro/deAcase_b/a-brl"/>
</dbReference>
<dbReference type="CDD" id="cd10917">
    <property type="entry name" value="CE4_NodB_like_6s_7s"/>
    <property type="match status" value="1"/>
</dbReference>
<gene>
    <name evidence="5" type="ORF">SAMN02745249_00540</name>
</gene>
<evidence type="ECO:0000256" key="1">
    <source>
        <dbReference type="ARBA" id="ARBA00022723"/>
    </source>
</evidence>